<dbReference type="Proteomes" id="UP001055879">
    <property type="component" value="Linkage Group LG01"/>
</dbReference>
<reference evidence="2" key="1">
    <citation type="journal article" date="2022" name="Mol. Ecol. Resour.">
        <title>The genomes of chicory, endive, great burdock and yacon provide insights into Asteraceae palaeo-polyploidization history and plant inulin production.</title>
        <authorList>
            <person name="Fan W."/>
            <person name="Wang S."/>
            <person name="Wang H."/>
            <person name="Wang A."/>
            <person name="Jiang F."/>
            <person name="Liu H."/>
            <person name="Zhao H."/>
            <person name="Xu D."/>
            <person name="Zhang Y."/>
        </authorList>
    </citation>
    <scope>NUCLEOTIDE SEQUENCE [LARGE SCALE GENOMIC DNA]</scope>
    <source>
        <strain evidence="2">cv. Niubang</strain>
    </source>
</reference>
<accession>A0ACB9FGG7</accession>
<protein>
    <submittedName>
        <fullName evidence="1">Uncharacterized protein</fullName>
    </submittedName>
</protein>
<gene>
    <name evidence="1" type="ORF">L6452_01290</name>
</gene>
<evidence type="ECO:0000313" key="2">
    <source>
        <dbReference type="Proteomes" id="UP001055879"/>
    </source>
</evidence>
<reference evidence="1 2" key="2">
    <citation type="journal article" date="2022" name="Mol. Ecol. Resour.">
        <title>The genomes of chicory, endive, great burdock and yacon provide insights into Asteraceae paleo-polyploidization history and plant inulin production.</title>
        <authorList>
            <person name="Fan W."/>
            <person name="Wang S."/>
            <person name="Wang H."/>
            <person name="Wang A."/>
            <person name="Jiang F."/>
            <person name="Liu H."/>
            <person name="Zhao H."/>
            <person name="Xu D."/>
            <person name="Zhang Y."/>
        </authorList>
    </citation>
    <scope>NUCLEOTIDE SEQUENCE [LARGE SCALE GENOMIC DNA]</scope>
    <source>
        <strain evidence="2">cv. Niubang</strain>
    </source>
</reference>
<keyword evidence="2" id="KW-1185">Reference proteome</keyword>
<organism evidence="1 2">
    <name type="scientific">Arctium lappa</name>
    <name type="common">Greater burdock</name>
    <name type="synonym">Lappa major</name>
    <dbReference type="NCBI Taxonomy" id="4217"/>
    <lineage>
        <taxon>Eukaryota</taxon>
        <taxon>Viridiplantae</taxon>
        <taxon>Streptophyta</taxon>
        <taxon>Embryophyta</taxon>
        <taxon>Tracheophyta</taxon>
        <taxon>Spermatophyta</taxon>
        <taxon>Magnoliopsida</taxon>
        <taxon>eudicotyledons</taxon>
        <taxon>Gunneridae</taxon>
        <taxon>Pentapetalae</taxon>
        <taxon>asterids</taxon>
        <taxon>campanulids</taxon>
        <taxon>Asterales</taxon>
        <taxon>Asteraceae</taxon>
        <taxon>Carduoideae</taxon>
        <taxon>Cardueae</taxon>
        <taxon>Arctiinae</taxon>
        <taxon>Arctium</taxon>
    </lineage>
</organism>
<sequence>MQRNPKAKTPESSGIQILMRNTHKDVPTTAHNNAKGKDGNKRFPSVVRIKVKGKNCGIPDYNSDSDFEDQNREVGEGSTARNKPAKGKNKEKKYKKDSPQPTNVMKAIQASSDAGQTSNNINANIKQDLPSTEHNEEGDTAIKKFGLLMRMKVDAQTVIMKEKEKFPLDSIFERYEDKLAILFNETTFRGSTKSKQATTSLVGCKQATNHNNQSPHEENVEVLCTPKKLNFDNIES</sequence>
<dbReference type="EMBL" id="CM042047">
    <property type="protein sequence ID" value="KAI3770167.1"/>
    <property type="molecule type" value="Genomic_DNA"/>
</dbReference>
<comment type="caution">
    <text evidence="1">The sequence shown here is derived from an EMBL/GenBank/DDBJ whole genome shotgun (WGS) entry which is preliminary data.</text>
</comment>
<proteinExistence type="predicted"/>
<name>A0ACB9FGG7_ARCLA</name>
<evidence type="ECO:0000313" key="1">
    <source>
        <dbReference type="EMBL" id="KAI3770167.1"/>
    </source>
</evidence>